<keyword evidence="1" id="KW-0819">tRNA processing</keyword>
<dbReference type="GO" id="GO:0042781">
    <property type="term" value="F:3'-tRNA processing endoribonuclease activity"/>
    <property type="evidence" value="ECO:0007669"/>
    <property type="project" value="TreeGrafter"/>
</dbReference>
<organism evidence="6">
    <name type="scientific">hydrothermal vent metagenome</name>
    <dbReference type="NCBI Taxonomy" id="652676"/>
    <lineage>
        <taxon>unclassified sequences</taxon>
        <taxon>metagenomes</taxon>
        <taxon>ecological metagenomes</taxon>
    </lineage>
</organism>
<evidence type="ECO:0000256" key="4">
    <source>
        <dbReference type="ARBA" id="ARBA00022801"/>
    </source>
</evidence>
<dbReference type="SUPFAM" id="SSF54211">
    <property type="entry name" value="Ribosomal protein S5 domain 2-like"/>
    <property type="match status" value="1"/>
</dbReference>
<evidence type="ECO:0000313" key="6">
    <source>
        <dbReference type="EMBL" id="SFV77668.1"/>
    </source>
</evidence>
<dbReference type="GO" id="GO:0000049">
    <property type="term" value="F:tRNA binding"/>
    <property type="evidence" value="ECO:0007669"/>
    <property type="project" value="InterPro"/>
</dbReference>
<dbReference type="InterPro" id="IPR020568">
    <property type="entry name" value="Ribosomal_Su5_D2-typ_SF"/>
</dbReference>
<dbReference type="NCBIfam" id="TIGR00188">
    <property type="entry name" value="rnpA"/>
    <property type="match status" value="1"/>
</dbReference>
<name>A0A1W1DAN4_9ZZZZ</name>
<dbReference type="Gene3D" id="3.30.230.10">
    <property type="match status" value="1"/>
</dbReference>
<evidence type="ECO:0000256" key="2">
    <source>
        <dbReference type="ARBA" id="ARBA00022722"/>
    </source>
</evidence>
<proteinExistence type="predicted"/>
<dbReference type="EMBL" id="FPHR01000030">
    <property type="protein sequence ID" value="SFV77668.1"/>
    <property type="molecule type" value="Genomic_DNA"/>
</dbReference>
<keyword evidence="5" id="KW-0694">RNA-binding</keyword>
<dbReference type="InterPro" id="IPR014721">
    <property type="entry name" value="Ribsml_uS5_D2-typ_fold_subgr"/>
</dbReference>
<dbReference type="EC" id="3.1.26.5" evidence="6"/>
<keyword evidence="4 6" id="KW-0378">Hydrolase</keyword>
<keyword evidence="3" id="KW-0255">Endonuclease</keyword>
<dbReference type="PANTHER" id="PTHR33992:SF1">
    <property type="entry name" value="RIBONUCLEASE P PROTEIN COMPONENT"/>
    <property type="match status" value="1"/>
</dbReference>
<evidence type="ECO:0000256" key="5">
    <source>
        <dbReference type="ARBA" id="ARBA00022884"/>
    </source>
</evidence>
<dbReference type="InterPro" id="IPR000100">
    <property type="entry name" value="RNase_P"/>
</dbReference>
<evidence type="ECO:0000256" key="3">
    <source>
        <dbReference type="ARBA" id="ARBA00022759"/>
    </source>
</evidence>
<dbReference type="Pfam" id="PF00825">
    <property type="entry name" value="Ribonuclease_P"/>
    <property type="match status" value="1"/>
</dbReference>
<sequence length="79" mass="9051">MAVKTDTTKAKLGLAISKKVHRLAIERNRFKRIARETFRHQQATLNNWEFVVMARHAKAANNTTIAQDLSVLLHKVVDK</sequence>
<gene>
    <name evidence="6" type="ORF">MNB_SUP05-4-1104</name>
</gene>
<dbReference type="GO" id="GO:0004526">
    <property type="term" value="F:ribonuclease P activity"/>
    <property type="evidence" value="ECO:0007669"/>
    <property type="project" value="UniProtKB-EC"/>
</dbReference>
<reference evidence="6" key="1">
    <citation type="submission" date="2016-10" db="EMBL/GenBank/DDBJ databases">
        <authorList>
            <person name="de Groot N.N."/>
        </authorList>
    </citation>
    <scope>NUCLEOTIDE SEQUENCE</scope>
</reference>
<accession>A0A1W1DAN4</accession>
<dbReference type="GO" id="GO:0030677">
    <property type="term" value="C:ribonuclease P complex"/>
    <property type="evidence" value="ECO:0007669"/>
    <property type="project" value="TreeGrafter"/>
</dbReference>
<dbReference type="AlphaFoldDB" id="A0A1W1DAN4"/>
<dbReference type="PANTHER" id="PTHR33992">
    <property type="entry name" value="RIBONUCLEASE P PROTEIN COMPONENT"/>
    <property type="match status" value="1"/>
</dbReference>
<evidence type="ECO:0000256" key="1">
    <source>
        <dbReference type="ARBA" id="ARBA00022694"/>
    </source>
</evidence>
<protein>
    <submittedName>
        <fullName evidence="6">Ribonuclease P protein component</fullName>
        <ecNumber evidence="6">3.1.26.5</ecNumber>
    </submittedName>
</protein>
<keyword evidence="2" id="KW-0540">Nuclease</keyword>